<evidence type="ECO:0000313" key="2">
    <source>
        <dbReference type="Proteomes" id="UP000301424"/>
    </source>
</evidence>
<accession>A0A482MM09</accession>
<dbReference type="EMBL" id="MK552141">
    <property type="protein sequence ID" value="QBQ74699.1"/>
    <property type="molecule type" value="Genomic_DNA"/>
</dbReference>
<proteinExistence type="predicted"/>
<keyword evidence="2" id="KW-1185">Reference proteome</keyword>
<organism evidence="1 2">
    <name type="scientific">Burkholderia phage BcepSauron</name>
    <dbReference type="NCBI Taxonomy" id="2530033"/>
    <lineage>
        <taxon>Viruses</taxon>
        <taxon>Duplodnaviria</taxon>
        <taxon>Heunggongvirae</taxon>
        <taxon>Uroviricota</taxon>
        <taxon>Caudoviricetes</taxon>
        <taxon>Sarumanvirus</taxon>
        <taxon>Sarumanvirus bcepsauron</taxon>
    </lineage>
</organism>
<reference evidence="1 2" key="1">
    <citation type="submission" date="2019-02" db="EMBL/GenBank/DDBJ databases">
        <title>Complete genome sequence of Burkholderia cenocepacia phage BcepSauron.</title>
        <authorList>
            <person name="Park K."/>
            <person name="Gonzalez C."/>
            <person name="Liu M."/>
            <person name="Gill J."/>
        </authorList>
    </citation>
    <scope>NUCLEOTIDE SEQUENCE [LARGE SCALE GENOMIC DNA]</scope>
</reference>
<dbReference type="Proteomes" id="UP000301424">
    <property type="component" value="Segment"/>
</dbReference>
<protein>
    <submittedName>
        <fullName evidence="1">DNA modification protein</fullName>
    </submittedName>
</protein>
<gene>
    <name evidence="1" type="ORF">BcepSauron_319</name>
</gene>
<name>A0A482MM09_9CAUD</name>
<sequence>MSEYRACDQEWGTVRREVRDIENSGLPIYRLQLMDVEQFGDLYYEQQRAMLLLDDPVLRIDGNIIHIEEHKADWGPSFTWREFYARITHARPLSGGYLLVSLKISSRWIMDTELEAAQRNAEHEIKVYE</sequence>
<evidence type="ECO:0000313" key="1">
    <source>
        <dbReference type="EMBL" id="QBQ74699.1"/>
    </source>
</evidence>